<dbReference type="CDD" id="cd24152">
    <property type="entry name" value="ASKHA_NBD_ROK-like"/>
    <property type="match status" value="1"/>
</dbReference>
<evidence type="ECO:0000313" key="3">
    <source>
        <dbReference type="Proteomes" id="UP001055149"/>
    </source>
</evidence>
<dbReference type="InterPro" id="IPR043129">
    <property type="entry name" value="ATPase_NBD"/>
</dbReference>
<proteinExistence type="inferred from homology"/>
<dbReference type="GO" id="GO:0016301">
    <property type="term" value="F:kinase activity"/>
    <property type="evidence" value="ECO:0007669"/>
    <property type="project" value="UniProtKB-KW"/>
</dbReference>
<sequence>MNLLAVDIGGTFVKYALISDSGEMIQKWKIRNELKDEASFLQFLTQLIIKYQEQIAGVGLSLAGVVNVQRQEIISSAILPFLEGSQLFVDLERQFKLPIVLENDGNCAALAEQKFGSLKQVEDGAMLVLGTGVGGALFLDHQLVHGTHFVAAEPSFMILNESAPTGRKQTAANLSVTEMVKRISQHLKLTDENDGVAVFQEIAQGEPFATQEFNAFCHLVAAIMFNLQTMLDLERIVIGGGISQQPLLIEKLVTDLRTYQQADELTQRTLKLPEVTAAHFYNDANLIGAIVPLLK</sequence>
<dbReference type="Pfam" id="PF00480">
    <property type="entry name" value="ROK"/>
    <property type="match status" value="1"/>
</dbReference>
<keyword evidence="3" id="KW-1185">Reference proteome</keyword>
<comment type="caution">
    <text evidence="2">The sequence shown here is derived from an EMBL/GenBank/DDBJ whole genome shotgun (WGS) entry which is preliminary data.</text>
</comment>
<evidence type="ECO:0000313" key="2">
    <source>
        <dbReference type="EMBL" id="GKS80609.1"/>
    </source>
</evidence>
<keyword evidence="2" id="KW-0418">Kinase</keyword>
<protein>
    <submittedName>
        <fullName evidence="2">Sugar kinase</fullName>
    </submittedName>
</protein>
<dbReference type="Proteomes" id="UP001055149">
    <property type="component" value="Unassembled WGS sequence"/>
</dbReference>
<dbReference type="Gene3D" id="3.30.420.40">
    <property type="match status" value="2"/>
</dbReference>
<reference evidence="2" key="1">
    <citation type="journal article" date="2022" name="Int. J. Syst. Evol. Microbiol.">
        <title>A novel species of lactic acid bacteria, Ligilactobacillus pabuli sp. nov., isolated from alfalfa silage.</title>
        <authorList>
            <person name="Tohno M."/>
            <person name="Tanizawa Y."/>
            <person name="Sawada H."/>
            <person name="Sakamoto M."/>
            <person name="Ohkuma M."/>
            <person name="Kobayashi H."/>
        </authorList>
    </citation>
    <scope>NUCLEOTIDE SEQUENCE</scope>
    <source>
        <strain evidence="2">AF129</strain>
    </source>
</reference>
<dbReference type="RefSeq" id="WP_244054310.1">
    <property type="nucleotide sequence ID" value="NZ_BQXH01000002.1"/>
</dbReference>
<name>A0ABQ5JHK6_9LACO</name>
<gene>
    <name evidence="2" type="ORF">LPAF129_02940</name>
</gene>
<dbReference type="InterPro" id="IPR000600">
    <property type="entry name" value="ROK"/>
</dbReference>
<evidence type="ECO:0000256" key="1">
    <source>
        <dbReference type="ARBA" id="ARBA00006479"/>
    </source>
</evidence>
<accession>A0ABQ5JHK6</accession>
<dbReference type="EMBL" id="BQXH01000002">
    <property type="protein sequence ID" value="GKS80609.1"/>
    <property type="molecule type" value="Genomic_DNA"/>
</dbReference>
<dbReference type="PANTHER" id="PTHR18964:SF170">
    <property type="entry name" value="SUGAR KINASE"/>
    <property type="match status" value="1"/>
</dbReference>
<organism evidence="2 3">
    <name type="scientific">Ligilactobacillus pabuli</name>
    <dbReference type="NCBI Taxonomy" id="2886039"/>
    <lineage>
        <taxon>Bacteria</taxon>
        <taxon>Bacillati</taxon>
        <taxon>Bacillota</taxon>
        <taxon>Bacilli</taxon>
        <taxon>Lactobacillales</taxon>
        <taxon>Lactobacillaceae</taxon>
        <taxon>Ligilactobacillus</taxon>
    </lineage>
</organism>
<dbReference type="SUPFAM" id="SSF53067">
    <property type="entry name" value="Actin-like ATPase domain"/>
    <property type="match status" value="1"/>
</dbReference>
<comment type="similarity">
    <text evidence="1">Belongs to the ROK (NagC/XylR) family.</text>
</comment>
<dbReference type="PANTHER" id="PTHR18964">
    <property type="entry name" value="ROK (REPRESSOR, ORF, KINASE) FAMILY"/>
    <property type="match status" value="1"/>
</dbReference>
<keyword evidence="2" id="KW-0808">Transferase</keyword>